<gene>
    <name evidence="2" type="ORF">NEOLEDRAFT_1132677</name>
</gene>
<organism evidence="2 3">
    <name type="scientific">Neolentinus lepideus HHB14362 ss-1</name>
    <dbReference type="NCBI Taxonomy" id="1314782"/>
    <lineage>
        <taxon>Eukaryota</taxon>
        <taxon>Fungi</taxon>
        <taxon>Dikarya</taxon>
        <taxon>Basidiomycota</taxon>
        <taxon>Agaricomycotina</taxon>
        <taxon>Agaricomycetes</taxon>
        <taxon>Gloeophyllales</taxon>
        <taxon>Gloeophyllaceae</taxon>
        <taxon>Neolentinus</taxon>
    </lineage>
</organism>
<feature type="region of interest" description="Disordered" evidence="1">
    <location>
        <begin position="386"/>
        <end position="418"/>
    </location>
</feature>
<evidence type="ECO:0000313" key="2">
    <source>
        <dbReference type="EMBL" id="KZT26118.1"/>
    </source>
</evidence>
<dbReference type="InParanoid" id="A0A165T490"/>
<evidence type="ECO:0000313" key="3">
    <source>
        <dbReference type="Proteomes" id="UP000076761"/>
    </source>
</evidence>
<dbReference type="Pfam" id="PF09365">
    <property type="entry name" value="DUF2461"/>
    <property type="match status" value="1"/>
</dbReference>
<protein>
    <submittedName>
        <fullName evidence="2">Uncharacterized protein</fullName>
    </submittedName>
</protein>
<dbReference type="STRING" id="1314782.A0A165T490"/>
<dbReference type="InterPro" id="IPR012808">
    <property type="entry name" value="CHP02453"/>
</dbReference>
<name>A0A165T490_9AGAM</name>
<feature type="compositionally biased region" description="Basic residues" evidence="1">
    <location>
        <begin position="59"/>
        <end position="72"/>
    </location>
</feature>
<feature type="region of interest" description="Disordered" evidence="1">
    <location>
        <begin position="1"/>
        <end position="128"/>
    </location>
</feature>
<dbReference type="Proteomes" id="UP000076761">
    <property type="component" value="Unassembled WGS sequence"/>
</dbReference>
<dbReference type="NCBIfam" id="TIGR02453">
    <property type="entry name" value="TIGR02453 family protein"/>
    <property type="match status" value="1"/>
</dbReference>
<dbReference type="AlphaFoldDB" id="A0A165T490"/>
<dbReference type="EMBL" id="KV425568">
    <property type="protein sequence ID" value="KZT26118.1"/>
    <property type="molecule type" value="Genomic_DNA"/>
</dbReference>
<proteinExistence type="predicted"/>
<keyword evidence="3" id="KW-1185">Reference proteome</keyword>
<feature type="compositionally biased region" description="Acidic residues" evidence="1">
    <location>
        <begin position="390"/>
        <end position="418"/>
    </location>
</feature>
<accession>A0A165T490</accession>
<sequence>MAAADKKASASKSKSKYFGQGEGEDERLSSGTRRSPRKSKVVARLDSDDLDGESEGEGRKRKRKAPAKRGRTKKQESDFEEEEADGVLDSDNLDEDFDEGAKKGSAKKKLPGSPKKRSRVATGGEESELELAEGQEVVGAVVKAPATGRVPPGQISRNTLRFLGELGKPECNDRQWFKLHEPVYRLAEKEFKDFVEAFTDVLVECDAQIPPLPPKDVMHRIYRDMRFSNDKTPYKTGFSASFSRSGRKGIFAHYHVLVKPGGESLIAAGAWCPGKNELQTIRNNILRSPARLRKILSHPEFVKLFGEPKPHPKGYRQSVFGFEDELKTAPKGVDKEHKDIDLLKLRTFSVVHRFSDDEVLDPGWKEELGRIVGIARPFVHCLNDMMTIPGDDEDSSDHDGDGENGGDGDEETSALSEE</sequence>
<feature type="compositionally biased region" description="Basic residues" evidence="1">
    <location>
        <begin position="104"/>
        <end position="119"/>
    </location>
</feature>
<evidence type="ECO:0000256" key="1">
    <source>
        <dbReference type="SAM" id="MobiDB-lite"/>
    </source>
</evidence>
<dbReference type="PANTHER" id="PTHR36452:SF1">
    <property type="entry name" value="DUF2461 DOMAIN-CONTAINING PROTEIN"/>
    <property type="match status" value="1"/>
</dbReference>
<reference evidence="2 3" key="1">
    <citation type="journal article" date="2016" name="Mol. Biol. Evol.">
        <title>Comparative Genomics of Early-Diverging Mushroom-Forming Fungi Provides Insights into the Origins of Lignocellulose Decay Capabilities.</title>
        <authorList>
            <person name="Nagy L.G."/>
            <person name="Riley R."/>
            <person name="Tritt A."/>
            <person name="Adam C."/>
            <person name="Daum C."/>
            <person name="Floudas D."/>
            <person name="Sun H."/>
            <person name="Yadav J.S."/>
            <person name="Pangilinan J."/>
            <person name="Larsson K.H."/>
            <person name="Matsuura K."/>
            <person name="Barry K."/>
            <person name="Labutti K."/>
            <person name="Kuo R."/>
            <person name="Ohm R.A."/>
            <person name="Bhattacharya S.S."/>
            <person name="Shirouzu T."/>
            <person name="Yoshinaga Y."/>
            <person name="Martin F.M."/>
            <person name="Grigoriev I.V."/>
            <person name="Hibbett D.S."/>
        </authorList>
    </citation>
    <scope>NUCLEOTIDE SEQUENCE [LARGE SCALE GENOMIC DNA]</scope>
    <source>
        <strain evidence="2 3">HHB14362 ss-1</strain>
    </source>
</reference>
<dbReference type="PANTHER" id="PTHR36452">
    <property type="entry name" value="CHROMOSOME 12, WHOLE GENOME SHOTGUN SEQUENCE"/>
    <property type="match status" value="1"/>
</dbReference>
<dbReference type="OrthoDB" id="2537769at2759"/>
<feature type="compositionally biased region" description="Acidic residues" evidence="1">
    <location>
        <begin position="78"/>
        <end position="98"/>
    </location>
</feature>